<dbReference type="GO" id="GO:0030527">
    <property type="term" value="F:structural constituent of chromatin"/>
    <property type="evidence" value="ECO:0007669"/>
    <property type="project" value="InterPro"/>
</dbReference>
<dbReference type="AlphaFoldDB" id="A0A7W4YTA5"/>
<comment type="similarity">
    <text evidence="1 3">Belongs to the bacterial histone-like protein family.</text>
</comment>
<dbReference type="GO" id="GO:0003677">
    <property type="term" value="F:DNA binding"/>
    <property type="evidence" value="ECO:0007669"/>
    <property type="project" value="UniProtKB-KW"/>
</dbReference>
<evidence type="ECO:0000256" key="2">
    <source>
        <dbReference type="ARBA" id="ARBA00023125"/>
    </source>
</evidence>
<dbReference type="InterPro" id="IPR000119">
    <property type="entry name" value="Hist_DNA-bd"/>
</dbReference>
<dbReference type="CDD" id="cd13834">
    <property type="entry name" value="HU_like"/>
    <property type="match status" value="1"/>
</dbReference>
<name>A0A7W4YTA5_9BURK</name>
<evidence type="ECO:0000256" key="1">
    <source>
        <dbReference type="ARBA" id="ARBA00010529"/>
    </source>
</evidence>
<proteinExistence type="inferred from homology"/>
<gene>
    <name evidence="4" type="ORF">FHX61_003970</name>
</gene>
<dbReference type="SUPFAM" id="SSF47729">
    <property type="entry name" value="IHF-like DNA-binding proteins"/>
    <property type="match status" value="1"/>
</dbReference>
<keyword evidence="2 4" id="KW-0238">DNA-binding</keyword>
<comment type="caution">
    <text evidence="4">The sequence shown here is derived from an EMBL/GenBank/DDBJ whole genome shotgun (WGS) entry which is preliminary data.</text>
</comment>
<reference evidence="4 5" key="1">
    <citation type="submission" date="2020-08" db="EMBL/GenBank/DDBJ databases">
        <title>Genomic Encyclopedia of Type Strains, Phase IV (KMG-V): Genome sequencing to study the core and pangenomes of soil and plant-associated prokaryotes.</title>
        <authorList>
            <person name="Whitman W."/>
        </authorList>
    </citation>
    <scope>NUCLEOTIDE SEQUENCE [LARGE SCALE GENOMIC DNA]</scope>
    <source>
        <strain evidence="4 5">SLV-2362</strain>
    </source>
</reference>
<sequence length="196" mass="20851">MHENPLTYGTFRYDSVGVDQAIAQRSAAMHNTCRHPSVQLTNIDMATKAKPTAKTATKPAAKKAAATKAPVKAAAKKATPAKKAAPAAAPVARPLKDTFNKSSLVAHLVAQTELEAKTVKTVLAHLENTIVSALNKKGAGEFTLPGLLKVTAQQVPAKKKRFGKDPFTGEERWFPAKPASVKVKVRPLKKLKDAAA</sequence>
<dbReference type="SMART" id="SM00411">
    <property type="entry name" value="BHL"/>
    <property type="match status" value="1"/>
</dbReference>
<evidence type="ECO:0000256" key="3">
    <source>
        <dbReference type="RuleBase" id="RU003939"/>
    </source>
</evidence>
<dbReference type="InterPro" id="IPR010992">
    <property type="entry name" value="IHF-like_DNA-bd_dom_sf"/>
</dbReference>
<dbReference type="EMBL" id="JACHWF010000004">
    <property type="protein sequence ID" value="MBB3009297.1"/>
    <property type="molecule type" value="Genomic_DNA"/>
</dbReference>
<protein>
    <submittedName>
        <fullName evidence="4">Nucleoid DNA-binding protein</fullName>
    </submittedName>
</protein>
<keyword evidence="5" id="KW-1185">Reference proteome</keyword>
<dbReference type="Proteomes" id="UP000578036">
    <property type="component" value="Unassembled WGS sequence"/>
</dbReference>
<dbReference type="Gene3D" id="4.10.520.10">
    <property type="entry name" value="IHF-like DNA-binding proteins"/>
    <property type="match status" value="1"/>
</dbReference>
<dbReference type="Pfam" id="PF00216">
    <property type="entry name" value="Bac_DNA_binding"/>
    <property type="match status" value="1"/>
</dbReference>
<accession>A0A7W4YTA5</accession>
<organism evidence="4 5">
    <name type="scientific">Cupriavidus alkaliphilus</name>
    <dbReference type="NCBI Taxonomy" id="942866"/>
    <lineage>
        <taxon>Bacteria</taxon>
        <taxon>Pseudomonadati</taxon>
        <taxon>Pseudomonadota</taxon>
        <taxon>Betaproteobacteria</taxon>
        <taxon>Burkholderiales</taxon>
        <taxon>Burkholderiaceae</taxon>
        <taxon>Cupriavidus</taxon>
    </lineage>
</organism>
<evidence type="ECO:0000313" key="5">
    <source>
        <dbReference type="Proteomes" id="UP000578036"/>
    </source>
</evidence>
<evidence type="ECO:0000313" key="4">
    <source>
        <dbReference type="EMBL" id="MBB3009297.1"/>
    </source>
</evidence>